<comment type="caution">
    <text evidence="3">The sequence shown here is derived from an EMBL/GenBank/DDBJ whole genome shotgun (WGS) entry which is preliminary data.</text>
</comment>
<dbReference type="InterPro" id="IPR029058">
    <property type="entry name" value="AB_hydrolase_fold"/>
</dbReference>
<sequence>MTTETGVTRTLAHTATGKAVDVYAPPGAGPAPAPAVLLWHGTGPDEREIMRPVAEAAAARGVVVFAADWRSDAPDRGMAHLLDSLSFVRERAAEYGGDPGRIVVAGWSAGAGAAVATALRPDLFGGWRPAAVVGIAGRYDVPARTTGSVPLKDLADAADLPATTPATATATTSPVPVRLVHGSADDQVDVRFSWEFAAALQGHGHPVRLEEPRTDHAGVIMSEFDPALGRLRPSTAEHAVEGGRITARALVEAAGITD</sequence>
<dbReference type="RefSeq" id="WP_190023413.1">
    <property type="nucleotide sequence ID" value="NZ_BMUT01000009.1"/>
</dbReference>
<protein>
    <recommendedName>
        <fullName evidence="2">Peptidase S9 prolyl oligopeptidase catalytic domain-containing protein</fullName>
    </recommendedName>
</protein>
<name>A0ABQ2YUM7_9ACTN</name>
<proteinExistence type="predicted"/>
<evidence type="ECO:0000313" key="4">
    <source>
        <dbReference type="Proteomes" id="UP000659223"/>
    </source>
</evidence>
<dbReference type="Gene3D" id="3.40.50.1820">
    <property type="entry name" value="alpha/beta hydrolase"/>
    <property type="match status" value="1"/>
</dbReference>
<evidence type="ECO:0000256" key="1">
    <source>
        <dbReference type="ARBA" id="ARBA00022801"/>
    </source>
</evidence>
<evidence type="ECO:0000313" key="3">
    <source>
        <dbReference type="EMBL" id="GGX93111.1"/>
    </source>
</evidence>
<dbReference type="SUPFAM" id="SSF53474">
    <property type="entry name" value="alpha/beta-Hydrolases"/>
    <property type="match status" value="1"/>
</dbReference>
<dbReference type="PANTHER" id="PTHR48081">
    <property type="entry name" value="AB HYDROLASE SUPERFAMILY PROTEIN C4A8.06C"/>
    <property type="match status" value="1"/>
</dbReference>
<keyword evidence="1" id="KW-0378">Hydrolase</keyword>
<reference evidence="4" key="1">
    <citation type="journal article" date="2019" name="Int. J. Syst. Evol. Microbiol.">
        <title>The Global Catalogue of Microorganisms (GCM) 10K type strain sequencing project: providing services to taxonomists for standard genome sequencing and annotation.</title>
        <authorList>
            <consortium name="The Broad Institute Genomics Platform"/>
            <consortium name="The Broad Institute Genome Sequencing Center for Infectious Disease"/>
            <person name="Wu L."/>
            <person name="Ma J."/>
        </authorList>
    </citation>
    <scope>NUCLEOTIDE SEQUENCE [LARGE SCALE GENOMIC DNA]</scope>
    <source>
        <strain evidence="4">JCM 4586</strain>
    </source>
</reference>
<accession>A0ABQ2YUM7</accession>
<evidence type="ECO:0000259" key="2">
    <source>
        <dbReference type="Pfam" id="PF00326"/>
    </source>
</evidence>
<keyword evidence="4" id="KW-1185">Reference proteome</keyword>
<organism evidence="3 4">
    <name type="scientific">Streptomyces hiroshimensis</name>
    <dbReference type="NCBI Taxonomy" id="66424"/>
    <lineage>
        <taxon>Bacteria</taxon>
        <taxon>Bacillati</taxon>
        <taxon>Actinomycetota</taxon>
        <taxon>Actinomycetes</taxon>
        <taxon>Kitasatosporales</taxon>
        <taxon>Streptomycetaceae</taxon>
        <taxon>Streptomyces</taxon>
    </lineage>
</organism>
<dbReference type="Pfam" id="PF00326">
    <property type="entry name" value="Peptidase_S9"/>
    <property type="match status" value="1"/>
</dbReference>
<dbReference type="InterPro" id="IPR001375">
    <property type="entry name" value="Peptidase_S9_cat"/>
</dbReference>
<dbReference type="Proteomes" id="UP000659223">
    <property type="component" value="Unassembled WGS sequence"/>
</dbReference>
<gene>
    <name evidence="3" type="ORF">GCM10010324_43790</name>
</gene>
<feature type="domain" description="Peptidase S9 prolyl oligopeptidase catalytic" evidence="2">
    <location>
        <begin position="76"/>
        <end position="216"/>
    </location>
</feature>
<dbReference type="InterPro" id="IPR050300">
    <property type="entry name" value="GDXG_lipolytic_enzyme"/>
</dbReference>
<dbReference type="EMBL" id="BMUT01000009">
    <property type="protein sequence ID" value="GGX93111.1"/>
    <property type="molecule type" value="Genomic_DNA"/>
</dbReference>